<evidence type="ECO:0000256" key="1">
    <source>
        <dbReference type="SAM" id="MobiDB-lite"/>
    </source>
</evidence>
<dbReference type="SUPFAM" id="SSF56219">
    <property type="entry name" value="DNase I-like"/>
    <property type="match status" value="1"/>
</dbReference>
<name>Q6ZRI9_HUMAN</name>
<dbReference type="InterPro" id="IPR036691">
    <property type="entry name" value="Endo/exonu/phosph_ase_sf"/>
</dbReference>
<protein>
    <submittedName>
        <fullName evidence="2">cDNA FLJ46326 fis, clone TESTI4043378</fullName>
    </submittedName>
</protein>
<dbReference type="AlphaFoldDB" id="Q6ZRI9"/>
<sequence>MMVKGSIQQENLTILNIYAPNTGAPRFIKQARKDLQRDTLSHSNSGRLQHPTDSIRSLRQKINKDIQDLNSALDQMDLIDLYRSLHPKTTEHTFFSLPHGTYSQIDHIIGHKTSSTYVKELKSYQTYSRFTAQ</sequence>
<organism evidence="2">
    <name type="scientific">Homo sapiens</name>
    <name type="common">Human</name>
    <dbReference type="NCBI Taxonomy" id="9606"/>
    <lineage>
        <taxon>Eukaryota</taxon>
        <taxon>Metazoa</taxon>
        <taxon>Chordata</taxon>
        <taxon>Craniata</taxon>
        <taxon>Vertebrata</taxon>
        <taxon>Euteleostomi</taxon>
        <taxon>Mammalia</taxon>
        <taxon>Eutheria</taxon>
        <taxon>Euarchontoglires</taxon>
        <taxon>Primates</taxon>
        <taxon>Haplorrhini</taxon>
        <taxon>Catarrhini</taxon>
        <taxon>Hominidae</taxon>
        <taxon>Homo</taxon>
    </lineage>
</organism>
<feature type="compositionally biased region" description="Polar residues" evidence="1">
    <location>
        <begin position="41"/>
        <end position="54"/>
    </location>
</feature>
<dbReference type="Gene3D" id="3.60.10.10">
    <property type="entry name" value="Endonuclease/exonuclease/phosphatase"/>
    <property type="match status" value="1"/>
</dbReference>
<proteinExistence type="evidence at transcript level"/>
<feature type="region of interest" description="Disordered" evidence="1">
    <location>
        <begin position="35"/>
        <end position="54"/>
    </location>
</feature>
<accession>Q6ZRI9</accession>
<reference evidence="2" key="1">
    <citation type="submission" date="2003-07" db="EMBL/GenBank/DDBJ databases">
        <title>NEDO human cDNA sequencing project.</title>
        <authorList>
            <person name="Tashiro H."/>
            <person name="Yamazaki M."/>
            <person name="Watanabe K."/>
            <person name="Kumagai A."/>
            <person name="Itakura S."/>
            <person name="Fukuzumi Y."/>
            <person name="Fujimori Y."/>
            <person name="Komiyama M."/>
            <person name="Sugiyama T."/>
            <person name="Irie R."/>
            <person name="Otsuki T."/>
            <person name="Sato H."/>
            <person name="Wakamatsu A."/>
            <person name="Ishii S."/>
            <person name="Yamamoto J."/>
            <person name="Isono Y."/>
            <person name="Kawai-Hio Y."/>
            <person name="Saito K."/>
            <person name="Nishikawa T."/>
            <person name="Kimura K."/>
            <person name="Yamashita H."/>
            <person name="Matsuo K."/>
            <person name="Nakamura Y."/>
            <person name="Sekine M."/>
            <person name="Kikuchi H."/>
            <person name="Kanda K."/>
            <person name="Wagatsuma M."/>
            <person name="Murakawa K."/>
            <person name="Kanehori K."/>
            <person name="Takahashi-Fujii A."/>
            <person name="Oshima A."/>
            <person name="Sugiyama A."/>
            <person name="Kawakami B."/>
            <person name="Suzuki Y."/>
            <person name="Sugano S."/>
            <person name="Nagahari K."/>
            <person name="Masuho Y."/>
            <person name="Nagai K."/>
            <person name="Isogai T."/>
        </authorList>
    </citation>
    <scope>NUCLEOTIDE SEQUENCE</scope>
    <source>
        <tissue evidence="2">Testis</tissue>
    </source>
</reference>
<dbReference type="EMBL" id="AK128198">
    <property type="protein sequence ID" value="BAC87321.1"/>
    <property type="molecule type" value="mRNA"/>
</dbReference>
<evidence type="ECO:0000313" key="2">
    <source>
        <dbReference type="EMBL" id="BAC87321.1"/>
    </source>
</evidence>